<reference evidence="12 13" key="1">
    <citation type="submission" date="2018-10" db="EMBL/GenBank/DDBJ databases">
        <title>Genomic Encyclopedia of Type Strains, Phase IV (KMG-IV): sequencing the most valuable type-strain genomes for metagenomic binning, comparative biology and taxonomic classification.</title>
        <authorList>
            <person name="Goeker M."/>
        </authorList>
    </citation>
    <scope>NUCLEOTIDE SEQUENCE [LARGE SCALE GENOMIC DNA]</scope>
    <source>
        <strain evidence="12 13">DSM 23800</strain>
    </source>
</reference>
<evidence type="ECO:0000256" key="7">
    <source>
        <dbReference type="ARBA" id="ARBA00023114"/>
    </source>
</evidence>
<dbReference type="GO" id="GO:0015288">
    <property type="term" value="F:porin activity"/>
    <property type="evidence" value="ECO:0007669"/>
    <property type="project" value="UniProtKB-KW"/>
</dbReference>
<evidence type="ECO:0000259" key="11">
    <source>
        <dbReference type="Pfam" id="PF13609"/>
    </source>
</evidence>
<keyword evidence="4" id="KW-0812">Transmembrane</keyword>
<dbReference type="GO" id="GO:0046930">
    <property type="term" value="C:pore complex"/>
    <property type="evidence" value="ECO:0007669"/>
    <property type="project" value="UniProtKB-KW"/>
</dbReference>
<dbReference type="EMBL" id="RBJC01000004">
    <property type="protein sequence ID" value="RKR77087.1"/>
    <property type="molecule type" value="Genomic_DNA"/>
</dbReference>
<evidence type="ECO:0000256" key="1">
    <source>
        <dbReference type="ARBA" id="ARBA00004571"/>
    </source>
</evidence>
<keyword evidence="3" id="KW-1134">Transmembrane beta strand</keyword>
<keyword evidence="13" id="KW-1185">Reference proteome</keyword>
<comment type="caution">
    <text evidence="12">The sequence shown here is derived from an EMBL/GenBank/DDBJ whole genome shotgun (WGS) entry which is preliminary data.</text>
</comment>
<feature type="chain" id="PRO_5019409940" evidence="10">
    <location>
        <begin position="20"/>
        <end position="370"/>
    </location>
</feature>
<evidence type="ECO:0000256" key="9">
    <source>
        <dbReference type="ARBA" id="ARBA00023237"/>
    </source>
</evidence>
<evidence type="ECO:0000256" key="8">
    <source>
        <dbReference type="ARBA" id="ARBA00023136"/>
    </source>
</evidence>
<dbReference type="InterPro" id="IPR050298">
    <property type="entry name" value="Gram-neg_bact_OMP"/>
</dbReference>
<dbReference type="PANTHER" id="PTHR34501:SF2">
    <property type="entry name" value="OUTER MEMBRANE PORIN F-RELATED"/>
    <property type="match status" value="1"/>
</dbReference>
<keyword evidence="7" id="KW-0626">Porin</keyword>
<protein>
    <submittedName>
        <fullName evidence="12">Putative porin</fullName>
    </submittedName>
</protein>
<keyword evidence="9" id="KW-0998">Cell outer membrane</keyword>
<evidence type="ECO:0000256" key="3">
    <source>
        <dbReference type="ARBA" id="ARBA00022452"/>
    </source>
</evidence>
<dbReference type="CDD" id="cd00342">
    <property type="entry name" value="gram_neg_porins"/>
    <property type="match status" value="1"/>
</dbReference>
<dbReference type="SUPFAM" id="SSF56935">
    <property type="entry name" value="Porins"/>
    <property type="match status" value="1"/>
</dbReference>
<dbReference type="GO" id="GO:0009279">
    <property type="term" value="C:cell outer membrane"/>
    <property type="evidence" value="ECO:0007669"/>
    <property type="project" value="UniProtKB-SubCell"/>
</dbReference>
<organism evidence="12 13">
    <name type="scientific">Otariodibacter oris</name>
    <dbReference type="NCBI Taxonomy" id="1032623"/>
    <lineage>
        <taxon>Bacteria</taxon>
        <taxon>Pseudomonadati</taxon>
        <taxon>Pseudomonadota</taxon>
        <taxon>Gammaproteobacteria</taxon>
        <taxon>Pasteurellales</taxon>
        <taxon>Pasteurellaceae</taxon>
        <taxon>Otariodibacter</taxon>
    </lineage>
</organism>
<evidence type="ECO:0000313" key="12">
    <source>
        <dbReference type="EMBL" id="RKR77087.1"/>
    </source>
</evidence>
<proteinExistence type="predicted"/>
<evidence type="ECO:0000256" key="10">
    <source>
        <dbReference type="SAM" id="SignalP"/>
    </source>
</evidence>
<sequence length="370" mass="41234">MKKTLVALAVTAFATSASALTIYEADGTKVDFGGSIRMRLDNHREYTKVGGVKQDEKRAHTNLHNDGSRFELKMRHDINDDFYGFGRLEFRFNGGNRASGTDQFGDLYTNRAYVGLGSKTYGEVTFGRQVTIGDDIHQAGYDNAYGVFDTALTDSGRSVIRYDYKGIEGLQVGFDYRFAEERGKDGEVVDPTADKEYVLKSGYGAGIIYSFDVADGQAATLAAGYTRDNYKSDVVGPYAYKKHTRDAWGASAKYEINDFEFALDYTGQFGKKGSEKNVVNGFRVGGLYNVLPNVAVYGNYGLLYNEVKDSGDSVKERSQRHRFMLGTSYKPHKQIMTYVEAGYSTAKITKGQVEEKPRETNFGIGLRVFW</sequence>
<keyword evidence="5 10" id="KW-0732">Signal</keyword>
<dbReference type="OrthoDB" id="5689851at2"/>
<feature type="signal peptide" evidence="10">
    <location>
        <begin position="1"/>
        <end position="19"/>
    </location>
</feature>
<dbReference type="Gene3D" id="2.40.160.10">
    <property type="entry name" value="Porin"/>
    <property type="match status" value="1"/>
</dbReference>
<evidence type="ECO:0000256" key="2">
    <source>
        <dbReference type="ARBA" id="ARBA00022448"/>
    </source>
</evidence>
<dbReference type="Pfam" id="PF13609">
    <property type="entry name" value="Porin_4"/>
    <property type="match status" value="1"/>
</dbReference>
<dbReference type="RefSeq" id="WP_121121479.1">
    <property type="nucleotide sequence ID" value="NZ_CP016604.1"/>
</dbReference>
<accession>A0A420XIA0</accession>
<dbReference type="Proteomes" id="UP000280099">
    <property type="component" value="Unassembled WGS sequence"/>
</dbReference>
<dbReference type="GO" id="GO:0006811">
    <property type="term" value="P:monoatomic ion transport"/>
    <property type="evidence" value="ECO:0007669"/>
    <property type="project" value="UniProtKB-KW"/>
</dbReference>
<feature type="domain" description="Porin" evidence="11">
    <location>
        <begin position="7"/>
        <end position="347"/>
    </location>
</feature>
<dbReference type="InterPro" id="IPR023614">
    <property type="entry name" value="Porin_dom_sf"/>
</dbReference>
<evidence type="ECO:0000256" key="6">
    <source>
        <dbReference type="ARBA" id="ARBA00023065"/>
    </source>
</evidence>
<dbReference type="PANTHER" id="PTHR34501">
    <property type="entry name" value="PROTEIN YDDL-RELATED"/>
    <property type="match status" value="1"/>
</dbReference>
<keyword evidence="6" id="KW-0406">Ion transport</keyword>
<name>A0A420XIA0_9PAST</name>
<dbReference type="InterPro" id="IPR033900">
    <property type="entry name" value="Gram_neg_porin_domain"/>
</dbReference>
<evidence type="ECO:0000256" key="5">
    <source>
        <dbReference type="ARBA" id="ARBA00022729"/>
    </source>
</evidence>
<evidence type="ECO:0000313" key="13">
    <source>
        <dbReference type="Proteomes" id="UP000280099"/>
    </source>
</evidence>
<dbReference type="AlphaFoldDB" id="A0A420XIA0"/>
<keyword evidence="8" id="KW-0472">Membrane</keyword>
<gene>
    <name evidence="12" type="ORF">DES31_0408</name>
</gene>
<keyword evidence="2" id="KW-0813">Transport</keyword>
<comment type="subcellular location">
    <subcellularLocation>
        <location evidence="1">Cell outer membrane</location>
        <topology evidence="1">Multi-pass membrane protein</topology>
    </subcellularLocation>
</comment>
<evidence type="ECO:0000256" key="4">
    <source>
        <dbReference type="ARBA" id="ARBA00022692"/>
    </source>
</evidence>